<dbReference type="Gene3D" id="6.10.340.10">
    <property type="match status" value="1"/>
</dbReference>
<evidence type="ECO:0000259" key="12">
    <source>
        <dbReference type="PROSITE" id="PS50192"/>
    </source>
</evidence>
<gene>
    <name evidence="14" type="ORF">RPMA_21740</name>
</gene>
<dbReference type="PRINTS" id="PR00260">
    <property type="entry name" value="CHEMTRNSDUCR"/>
</dbReference>
<dbReference type="Proteomes" id="UP000682843">
    <property type="component" value="Chromosome"/>
</dbReference>
<evidence type="ECO:0000313" key="15">
    <source>
        <dbReference type="Proteomes" id="UP000682843"/>
    </source>
</evidence>
<keyword evidence="6 10" id="KW-0472">Membrane</keyword>
<dbReference type="InterPro" id="IPR033480">
    <property type="entry name" value="sCache_2"/>
</dbReference>
<feature type="domain" description="Methyl-accepting transducer" evidence="11">
    <location>
        <begin position="311"/>
        <end position="554"/>
    </location>
</feature>
<evidence type="ECO:0000256" key="5">
    <source>
        <dbReference type="ARBA" id="ARBA00022989"/>
    </source>
</evidence>
<accession>A0ABX8ADZ8</accession>
<dbReference type="InterPro" id="IPR004089">
    <property type="entry name" value="MCPsignal_dom"/>
</dbReference>
<dbReference type="Pfam" id="PF17200">
    <property type="entry name" value="sCache_2"/>
    <property type="match status" value="1"/>
</dbReference>
<keyword evidence="15" id="KW-1185">Reference proteome</keyword>
<evidence type="ECO:0000256" key="7">
    <source>
        <dbReference type="ARBA" id="ARBA00023224"/>
    </source>
</evidence>
<dbReference type="PROSITE" id="PS50111">
    <property type="entry name" value="CHEMOTAXIS_TRANSDUC_2"/>
    <property type="match status" value="1"/>
</dbReference>
<dbReference type="SMART" id="SM00283">
    <property type="entry name" value="MA"/>
    <property type="match status" value="1"/>
</dbReference>
<evidence type="ECO:0000259" key="13">
    <source>
        <dbReference type="PROSITE" id="PS50885"/>
    </source>
</evidence>
<evidence type="ECO:0000313" key="14">
    <source>
        <dbReference type="EMBL" id="QUS41171.1"/>
    </source>
</evidence>
<dbReference type="InterPro" id="IPR000727">
    <property type="entry name" value="T_SNARE_dom"/>
</dbReference>
<dbReference type="EMBL" id="CP036498">
    <property type="protein sequence ID" value="QUS41171.1"/>
    <property type="molecule type" value="Genomic_DNA"/>
</dbReference>
<dbReference type="Gene3D" id="1.10.287.950">
    <property type="entry name" value="Methyl-accepting chemotaxis protein"/>
    <property type="match status" value="1"/>
</dbReference>
<keyword evidence="2" id="KW-1003">Cell membrane</keyword>
<keyword evidence="5 10" id="KW-1133">Transmembrane helix</keyword>
<feature type="domain" description="T-SNARE coiled-coil homology" evidence="12">
    <location>
        <begin position="470"/>
        <end position="532"/>
    </location>
</feature>
<comment type="similarity">
    <text evidence="8">Belongs to the methyl-accepting chemotaxis (MCP) protein family.</text>
</comment>
<protein>
    <submittedName>
        <fullName evidence="14">HAMP domain-containing protein</fullName>
    </submittedName>
</protein>
<dbReference type="RefSeq" id="WP_211909776.1">
    <property type="nucleotide sequence ID" value="NZ_CP036498.1"/>
</dbReference>
<dbReference type="Pfam" id="PF00672">
    <property type="entry name" value="HAMP"/>
    <property type="match status" value="1"/>
</dbReference>
<dbReference type="PROSITE" id="PS50885">
    <property type="entry name" value="HAMP"/>
    <property type="match status" value="1"/>
</dbReference>
<evidence type="ECO:0000256" key="1">
    <source>
        <dbReference type="ARBA" id="ARBA00004429"/>
    </source>
</evidence>
<dbReference type="PANTHER" id="PTHR32089">
    <property type="entry name" value="METHYL-ACCEPTING CHEMOTAXIS PROTEIN MCPB"/>
    <property type="match status" value="1"/>
</dbReference>
<evidence type="ECO:0000256" key="3">
    <source>
        <dbReference type="ARBA" id="ARBA00022519"/>
    </source>
</evidence>
<feature type="transmembrane region" description="Helical" evidence="10">
    <location>
        <begin position="201"/>
        <end position="222"/>
    </location>
</feature>
<keyword evidence="4 10" id="KW-0812">Transmembrane</keyword>
<dbReference type="SMART" id="SM01049">
    <property type="entry name" value="Cache_2"/>
    <property type="match status" value="1"/>
</dbReference>
<evidence type="ECO:0000256" key="9">
    <source>
        <dbReference type="PROSITE-ProRule" id="PRU00284"/>
    </source>
</evidence>
<evidence type="ECO:0000259" key="11">
    <source>
        <dbReference type="PROSITE" id="PS50111"/>
    </source>
</evidence>
<organism evidence="14 15">
    <name type="scientific">Tardiphaga alba</name>
    <dbReference type="NCBI Taxonomy" id="340268"/>
    <lineage>
        <taxon>Bacteria</taxon>
        <taxon>Pseudomonadati</taxon>
        <taxon>Pseudomonadota</taxon>
        <taxon>Alphaproteobacteria</taxon>
        <taxon>Hyphomicrobiales</taxon>
        <taxon>Nitrobacteraceae</taxon>
        <taxon>Tardiphaga</taxon>
    </lineage>
</organism>
<evidence type="ECO:0000256" key="2">
    <source>
        <dbReference type="ARBA" id="ARBA00022475"/>
    </source>
</evidence>
<evidence type="ECO:0000256" key="4">
    <source>
        <dbReference type="ARBA" id="ARBA00022692"/>
    </source>
</evidence>
<feature type="transmembrane region" description="Helical" evidence="10">
    <location>
        <begin position="27"/>
        <end position="49"/>
    </location>
</feature>
<evidence type="ECO:0000256" key="8">
    <source>
        <dbReference type="ARBA" id="ARBA00029447"/>
    </source>
</evidence>
<dbReference type="Pfam" id="PF00015">
    <property type="entry name" value="MCPsignal"/>
    <property type="match status" value="1"/>
</dbReference>
<proteinExistence type="inferred from homology"/>
<name>A0ABX8ADZ8_9BRAD</name>
<evidence type="ECO:0000256" key="10">
    <source>
        <dbReference type="SAM" id="Phobius"/>
    </source>
</evidence>
<dbReference type="InterPro" id="IPR003660">
    <property type="entry name" value="HAMP_dom"/>
</dbReference>
<dbReference type="Gene3D" id="3.30.450.20">
    <property type="entry name" value="PAS domain"/>
    <property type="match status" value="1"/>
</dbReference>
<dbReference type="SUPFAM" id="SSF58104">
    <property type="entry name" value="Methyl-accepting chemotaxis protein (MCP) signaling domain"/>
    <property type="match status" value="1"/>
</dbReference>
<feature type="transmembrane region" description="Helical" evidence="10">
    <location>
        <begin position="171"/>
        <end position="189"/>
    </location>
</feature>
<dbReference type="PROSITE" id="PS50192">
    <property type="entry name" value="T_SNARE"/>
    <property type="match status" value="1"/>
</dbReference>
<keyword evidence="3" id="KW-0997">Cell inner membrane</keyword>
<sequence>MRNQRLKAVRSGELFVKLANIRITYKLVVLVAVTMIGLCAAGILAASLVKREMLDARLAQLKTIVEIGTNVAADIQKDVAAGKLTKEAATTELLRRVVPMTYDNGNYLFIYTMDGDVVHLPGFKQGSNRLDVKVSGIPITREFRDGVAAKGSHVLTYEFQKPNETVPSRKMGYAAALPGWNMFIATGAYLDDLDAHLKPIIWALGLAMLAIAAVAGVIAWLISRSITGPLGQLGARMEALARGELDAAIPGVERGDEVGAMAKTVQVFKDNAMRIRSLEQSESDAQDRIASERRAAMEAMAGDFERSVTGIVRSVSTAAAGMQSTAQSMTSTASDASARAATVSAASNRSSDNVSTVASAAEELSASVSEVLRQVAASSEIANKAVSDAERTNATVQILSSGAEKIGEVVQLIHSIASQTNLLALNATIEAARAGESGRGFAVVASEVKALASQTAKATEEISSQVAAMQASTSEAVASIDAITGTIAQMSQITTTISEAVQQQGAATQEIARNIQSVSAGATEISNHIGGVSSAAEATGSAASQVLSNAQELEGQSSQLRAAVDDFLAKVRAA</sequence>
<keyword evidence="7 9" id="KW-0807">Transducer</keyword>
<feature type="domain" description="HAMP" evidence="13">
    <location>
        <begin position="224"/>
        <end position="277"/>
    </location>
</feature>
<dbReference type="InterPro" id="IPR004090">
    <property type="entry name" value="Chemotax_Me-accpt_rcpt"/>
</dbReference>
<comment type="subcellular location">
    <subcellularLocation>
        <location evidence="1">Cell inner membrane</location>
        <topology evidence="1">Multi-pass membrane protein</topology>
    </subcellularLocation>
</comment>
<dbReference type="SMART" id="SM00304">
    <property type="entry name" value="HAMP"/>
    <property type="match status" value="1"/>
</dbReference>
<evidence type="ECO:0000256" key="6">
    <source>
        <dbReference type="ARBA" id="ARBA00023136"/>
    </source>
</evidence>
<reference evidence="14 15" key="1">
    <citation type="submission" date="2019-02" db="EMBL/GenBank/DDBJ databases">
        <title>Emended description of the genus Rhodopseudomonas and description of Rhodopseudomonas albus sp. nov., a non-phototrophic, heavy-metal-tolerant bacterium isolated from garden soil.</title>
        <authorList>
            <person name="Bao Z."/>
            <person name="Cao W.W."/>
            <person name="Sato Y."/>
            <person name="Nishizawa T."/>
            <person name="Zhao J."/>
            <person name="Guo Y."/>
            <person name="Ohta H."/>
        </authorList>
    </citation>
    <scope>NUCLEOTIDE SEQUENCE [LARGE SCALE GENOMIC DNA]</scope>
    <source>
        <strain evidence="14 15">SK50-23</strain>
    </source>
</reference>
<dbReference type="PANTHER" id="PTHR32089:SF112">
    <property type="entry name" value="LYSOZYME-LIKE PROTEIN-RELATED"/>
    <property type="match status" value="1"/>
</dbReference>